<sequence>MKSEKRNHKRIKPKGMLAGIIFNTENQEMTLDADILDISYSGIRVKLKEPIASDMVGKIKINMILPESNTPFCVHGILMHQASDDVCGIHYIDHVHGSIDDLMFECVELDETTVFIKTL</sequence>
<dbReference type="EMBL" id="LUUI01000161">
    <property type="protein sequence ID" value="OAI09992.1"/>
    <property type="molecule type" value="Genomic_DNA"/>
</dbReference>
<name>A0A177MWI5_9GAMM</name>
<gene>
    <name evidence="2" type="ORF">A1359_17440</name>
</gene>
<evidence type="ECO:0000259" key="1">
    <source>
        <dbReference type="Pfam" id="PF07238"/>
    </source>
</evidence>
<organism evidence="2 3">
    <name type="scientific">Methylomonas lenta</name>
    <dbReference type="NCBI Taxonomy" id="980561"/>
    <lineage>
        <taxon>Bacteria</taxon>
        <taxon>Pseudomonadati</taxon>
        <taxon>Pseudomonadota</taxon>
        <taxon>Gammaproteobacteria</taxon>
        <taxon>Methylococcales</taxon>
        <taxon>Methylococcaceae</taxon>
        <taxon>Methylomonas</taxon>
    </lineage>
</organism>
<dbReference type="GO" id="GO:0035438">
    <property type="term" value="F:cyclic-di-GMP binding"/>
    <property type="evidence" value="ECO:0007669"/>
    <property type="project" value="InterPro"/>
</dbReference>
<proteinExistence type="predicted"/>
<protein>
    <recommendedName>
        <fullName evidence="1">PilZ domain-containing protein</fullName>
    </recommendedName>
</protein>
<dbReference type="RefSeq" id="WP_066987762.1">
    <property type="nucleotide sequence ID" value="NZ_LUUI01000161.1"/>
</dbReference>
<dbReference type="AlphaFoldDB" id="A0A177MWI5"/>
<dbReference type="Proteomes" id="UP000078476">
    <property type="component" value="Unassembled WGS sequence"/>
</dbReference>
<dbReference type="InterPro" id="IPR009875">
    <property type="entry name" value="PilZ_domain"/>
</dbReference>
<feature type="domain" description="PilZ" evidence="1">
    <location>
        <begin position="4"/>
        <end position="92"/>
    </location>
</feature>
<dbReference type="Pfam" id="PF07238">
    <property type="entry name" value="PilZ"/>
    <property type="match status" value="1"/>
</dbReference>
<dbReference type="OrthoDB" id="5569337at2"/>
<dbReference type="SUPFAM" id="SSF141371">
    <property type="entry name" value="PilZ domain-like"/>
    <property type="match status" value="1"/>
</dbReference>
<evidence type="ECO:0000313" key="3">
    <source>
        <dbReference type="Proteomes" id="UP000078476"/>
    </source>
</evidence>
<keyword evidence="3" id="KW-1185">Reference proteome</keyword>
<comment type="caution">
    <text evidence="2">The sequence shown here is derived from an EMBL/GenBank/DDBJ whole genome shotgun (WGS) entry which is preliminary data.</text>
</comment>
<dbReference type="Gene3D" id="2.40.10.220">
    <property type="entry name" value="predicted glycosyltransferase like domains"/>
    <property type="match status" value="1"/>
</dbReference>
<reference evidence="2 3" key="1">
    <citation type="submission" date="2016-03" db="EMBL/GenBank/DDBJ databases">
        <authorList>
            <person name="Ploux O."/>
        </authorList>
    </citation>
    <scope>NUCLEOTIDE SEQUENCE [LARGE SCALE GENOMIC DNA]</scope>
    <source>
        <strain evidence="2 3">R-45370</strain>
    </source>
</reference>
<accession>A0A177MWI5</accession>
<evidence type="ECO:0000313" key="2">
    <source>
        <dbReference type="EMBL" id="OAI09992.1"/>
    </source>
</evidence>